<dbReference type="InterPro" id="IPR036551">
    <property type="entry name" value="Flavin_trans-like"/>
</dbReference>
<dbReference type="EMBL" id="BOPH01000039">
    <property type="protein sequence ID" value="GIJ68294.1"/>
    <property type="molecule type" value="Genomic_DNA"/>
</dbReference>
<evidence type="ECO:0000313" key="2">
    <source>
        <dbReference type="EMBL" id="GIJ68294.1"/>
    </source>
</evidence>
<dbReference type="PANTHER" id="PTHR14359:SF6">
    <property type="entry name" value="PHOSPHOPANTOTHENOYLCYSTEINE DECARBOXYLASE"/>
    <property type="match status" value="1"/>
</dbReference>
<evidence type="ECO:0000259" key="1">
    <source>
        <dbReference type="Pfam" id="PF02441"/>
    </source>
</evidence>
<name>A0A8J3ZQY7_9ACTN</name>
<organism evidence="2 3">
    <name type="scientific">Virgisporangium ochraceum</name>
    <dbReference type="NCBI Taxonomy" id="65505"/>
    <lineage>
        <taxon>Bacteria</taxon>
        <taxon>Bacillati</taxon>
        <taxon>Actinomycetota</taxon>
        <taxon>Actinomycetes</taxon>
        <taxon>Micromonosporales</taxon>
        <taxon>Micromonosporaceae</taxon>
        <taxon>Virgisporangium</taxon>
    </lineage>
</organism>
<gene>
    <name evidence="2" type="ORF">Voc01_032110</name>
</gene>
<sequence length="194" mass="20839">MTAAAGPTRKLVLYIIVCGSPAARGVADGVRLALADGWEVCVVTSPDGLKWIDVPGIVELTGHPVRHRYKYPGDLDVLPGADAILVAPATVNTINKWAAGIADTLALGLIVEAVGKNLPIVAMPFTNEAMARHPAFPRSIESLREWGVTVLFGEGELPPFAPGTGESYVDEFPWRLAVDAVKHRAWRSENADHW</sequence>
<dbReference type="Proteomes" id="UP000635606">
    <property type="component" value="Unassembled WGS sequence"/>
</dbReference>
<comment type="caution">
    <text evidence="2">The sequence shown here is derived from an EMBL/GenBank/DDBJ whole genome shotgun (WGS) entry which is preliminary data.</text>
</comment>
<dbReference type="InterPro" id="IPR003382">
    <property type="entry name" value="Flavoprotein"/>
</dbReference>
<evidence type="ECO:0000313" key="3">
    <source>
        <dbReference type="Proteomes" id="UP000635606"/>
    </source>
</evidence>
<protein>
    <submittedName>
        <fullName evidence="2">Flavoprotein</fullName>
    </submittedName>
</protein>
<dbReference type="GO" id="GO:0010181">
    <property type="term" value="F:FMN binding"/>
    <property type="evidence" value="ECO:0007669"/>
    <property type="project" value="TreeGrafter"/>
</dbReference>
<dbReference type="GO" id="GO:0071513">
    <property type="term" value="C:phosphopantothenoylcysteine decarboxylase complex"/>
    <property type="evidence" value="ECO:0007669"/>
    <property type="project" value="TreeGrafter"/>
</dbReference>
<proteinExistence type="predicted"/>
<dbReference type="GO" id="GO:0015937">
    <property type="term" value="P:coenzyme A biosynthetic process"/>
    <property type="evidence" value="ECO:0007669"/>
    <property type="project" value="TreeGrafter"/>
</dbReference>
<reference evidence="2" key="1">
    <citation type="submission" date="2021-01" db="EMBL/GenBank/DDBJ databases">
        <title>Whole genome shotgun sequence of Virgisporangium ochraceum NBRC 16418.</title>
        <authorList>
            <person name="Komaki H."/>
            <person name="Tamura T."/>
        </authorList>
    </citation>
    <scope>NUCLEOTIDE SEQUENCE</scope>
    <source>
        <strain evidence="2">NBRC 16418</strain>
    </source>
</reference>
<dbReference type="GO" id="GO:0004633">
    <property type="term" value="F:phosphopantothenoylcysteine decarboxylase activity"/>
    <property type="evidence" value="ECO:0007669"/>
    <property type="project" value="TreeGrafter"/>
</dbReference>
<dbReference type="Pfam" id="PF02441">
    <property type="entry name" value="Flavoprotein"/>
    <property type="match status" value="1"/>
</dbReference>
<keyword evidence="3" id="KW-1185">Reference proteome</keyword>
<accession>A0A8J3ZQY7</accession>
<dbReference type="RefSeq" id="WP_203928246.1">
    <property type="nucleotide sequence ID" value="NZ_BOPH01000039.1"/>
</dbReference>
<dbReference type="PANTHER" id="PTHR14359">
    <property type="entry name" value="HOMO-OLIGOMERIC FLAVIN CONTAINING CYS DECARBOXYLASE FAMILY"/>
    <property type="match status" value="1"/>
</dbReference>
<dbReference type="AlphaFoldDB" id="A0A8J3ZQY7"/>
<dbReference type="Gene3D" id="3.40.50.1950">
    <property type="entry name" value="Flavin prenyltransferase-like"/>
    <property type="match status" value="1"/>
</dbReference>
<dbReference type="SUPFAM" id="SSF52507">
    <property type="entry name" value="Homo-oligomeric flavin-containing Cys decarboxylases, HFCD"/>
    <property type="match status" value="1"/>
</dbReference>
<feature type="domain" description="Flavoprotein" evidence="1">
    <location>
        <begin position="14"/>
        <end position="143"/>
    </location>
</feature>